<reference evidence="2 3" key="1">
    <citation type="journal article" date="2015" name="Nat. Commun.">
        <title>Outbred genome sequencing and CRISPR/Cas9 gene editing in butterflies.</title>
        <authorList>
            <person name="Li X."/>
            <person name="Fan D."/>
            <person name="Zhang W."/>
            <person name="Liu G."/>
            <person name="Zhang L."/>
            <person name="Zhao L."/>
            <person name="Fang X."/>
            <person name="Chen L."/>
            <person name="Dong Y."/>
            <person name="Chen Y."/>
            <person name="Ding Y."/>
            <person name="Zhao R."/>
            <person name="Feng M."/>
            <person name="Zhu Y."/>
            <person name="Feng Y."/>
            <person name="Jiang X."/>
            <person name="Zhu D."/>
            <person name="Xiang H."/>
            <person name="Feng X."/>
            <person name="Li S."/>
            <person name="Wang J."/>
            <person name="Zhang G."/>
            <person name="Kronforst M.R."/>
            <person name="Wang W."/>
        </authorList>
    </citation>
    <scope>NUCLEOTIDE SEQUENCE [LARGE SCALE GENOMIC DNA]</scope>
    <source>
        <strain evidence="2">Ya'a_city_454_Px</strain>
        <tissue evidence="2">Whole body</tissue>
    </source>
</reference>
<organism evidence="2 3">
    <name type="scientific">Papilio xuthus</name>
    <name type="common">Asian swallowtail butterfly</name>
    <dbReference type="NCBI Taxonomy" id="66420"/>
    <lineage>
        <taxon>Eukaryota</taxon>
        <taxon>Metazoa</taxon>
        <taxon>Ecdysozoa</taxon>
        <taxon>Arthropoda</taxon>
        <taxon>Hexapoda</taxon>
        <taxon>Insecta</taxon>
        <taxon>Pterygota</taxon>
        <taxon>Neoptera</taxon>
        <taxon>Endopterygota</taxon>
        <taxon>Lepidoptera</taxon>
        <taxon>Glossata</taxon>
        <taxon>Ditrysia</taxon>
        <taxon>Papilionoidea</taxon>
        <taxon>Papilionidae</taxon>
        <taxon>Papilioninae</taxon>
        <taxon>Papilio</taxon>
    </lineage>
</organism>
<keyword evidence="1" id="KW-0732">Signal</keyword>
<name>A0A194Q2R1_PAPXU</name>
<keyword evidence="3" id="KW-1185">Reference proteome</keyword>
<dbReference type="AlphaFoldDB" id="A0A194Q2R1"/>
<sequence>MKRQLIILLAAVTFTVAMVPKLRNQTAYYYGLRKARAPVCAPNLFLNILRSHTKPNFKNMLVNDPVFVEGALLPVYCRLPRDVHHFAIPMSPL</sequence>
<protein>
    <submittedName>
        <fullName evidence="2">Uncharacterized protein</fullName>
    </submittedName>
</protein>
<evidence type="ECO:0000313" key="3">
    <source>
        <dbReference type="Proteomes" id="UP000053268"/>
    </source>
</evidence>
<evidence type="ECO:0000256" key="1">
    <source>
        <dbReference type="SAM" id="SignalP"/>
    </source>
</evidence>
<feature type="chain" id="PRO_5008263975" evidence="1">
    <location>
        <begin position="18"/>
        <end position="93"/>
    </location>
</feature>
<dbReference type="Proteomes" id="UP000053268">
    <property type="component" value="Unassembled WGS sequence"/>
</dbReference>
<proteinExistence type="predicted"/>
<accession>A0A194Q2R1</accession>
<feature type="signal peptide" evidence="1">
    <location>
        <begin position="1"/>
        <end position="17"/>
    </location>
</feature>
<dbReference type="EMBL" id="KQ459589">
    <property type="protein sequence ID" value="KPI97695.1"/>
    <property type="molecule type" value="Genomic_DNA"/>
</dbReference>
<gene>
    <name evidence="2" type="ORF">RR46_07442</name>
</gene>
<evidence type="ECO:0000313" key="2">
    <source>
        <dbReference type="EMBL" id="KPI97695.1"/>
    </source>
</evidence>